<dbReference type="PANTHER" id="PTHR37162:SF10">
    <property type="entry name" value="DUF4371 DOMAIN-CONTAINING PROTEIN"/>
    <property type="match status" value="1"/>
</dbReference>
<organism evidence="1 2">
    <name type="scientific">Plakobranchus ocellatus</name>
    <dbReference type="NCBI Taxonomy" id="259542"/>
    <lineage>
        <taxon>Eukaryota</taxon>
        <taxon>Metazoa</taxon>
        <taxon>Spiralia</taxon>
        <taxon>Lophotrochozoa</taxon>
        <taxon>Mollusca</taxon>
        <taxon>Gastropoda</taxon>
        <taxon>Heterobranchia</taxon>
        <taxon>Euthyneura</taxon>
        <taxon>Panpulmonata</taxon>
        <taxon>Sacoglossa</taxon>
        <taxon>Placobranchoidea</taxon>
        <taxon>Plakobranchidae</taxon>
        <taxon>Plakobranchus</taxon>
    </lineage>
</organism>
<dbReference type="Proteomes" id="UP000735302">
    <property type="component" value="Unassembled WGS sequence"/>
</dbReference>
<dbReference type="AlphaFoldDB" id="A0AAV3YKR3"/>
<gene>
    <name evidence="1" type="ORF">PoB_000984500</name>
</gene>
<accession>A0AAV3YKR3</accession>
<evidence type="ECO:0000313" key="1">
    <source>
        <dbReference type="EMBL" id="GFN83339.1"/>
    </source>
</evidence>
<sequence>MAAAKRAKTDCKFRQEYTQTWTFIVSSKIGDTHARCTVCDADFSVKSGGKYDVERHIKGKKHQDKATATATSMPVFSFFKQSTAHEDAVTKAELGLAAFFTEHNLPLSAMDHLTGLLKNIFPDSKIAQGIKCGRSKATELVKTVAAERTEKLVKKMKSQPFSISTDGSNDSGAGQLYPIVIKTFDDVCGQVLTQLLCLATCNGASTG</sequence>
<dbReference type="EMBL" id="BLXT01001149">
    <property type="protein sequence ID" value="GFN83339.1"/>
    <property type="molecule type" value="Genomic_DNA"/>
</dbReference>
<keyword evidence="2" id="KW-1185">Reference proteome</keyword>
<proteinExistence type="predicted"/>
<protein>
    <submittedName>
        <fullName evidence="1">Connexin 27.5</fullName>
    </submittedName>
</protein>
<name>A0AAV3YKR3_9GAST</name>
<evidence type="ECO:0000313" key="2">
    <source>
        <dbReference type="Proteomes" id="UP000735302"/>
    </source>
</evidence>
<dbReference type="PANTHER" id="PTHR37162">
    <property type="entry name" value="HAT FAMILY DIMERISATION DOMAINCONTAINING PROTEIN-RELATED"/>
    <property type="match status" value="1"/>
</dbReference>
<reference evidence="1 2" key="1">
    <citation type="journal article" date="2021" name="Elife">
        <title>Chloroplast acquisition without the gene transfer in kleptoplastic sea slugs, Plakobranchus ocellatus.</title>
        <authorList>
            <person name="Maeda T."/>
            <person name="Takahashi S."/>
            <person name="Yoshida T."/>
            <person name="Shimamura S."/>
            <person name="Takaki Y."/>
            <person name="Nagai Y."/>
            <person name="Toyoda A."/>
            <person name="Suzuki Y."/>
            <person name="Arimoto A."/>
            <person name="Ishii H."/>
            <person name="Satoh N."/>
            <person name="Nishiyama T."/>
            <person name="Hasebe M."/>
            <person name="Maruyama T."/>
            <person name="Minagawa J."/>
            <person name="Obokata J."/>
            <person name="Shigenobu S."/>
        </authorList>
    </citation>
    <scope>NUCLEOTIDE SEQUENCE [LARGE SCALE GENOMIC DNA]</scope>
</reference>
<comment type="caution">
    <text evidence="1">The sequence shown here is derived from an EMBL/GenBank/DDBJ whole genome shotgun (WGS) entry which is preliminary data.</text>
</comment>